<protein>
    <recommendedName>
        <fullName evidence="3">histidine kinase</fullName>
        <ecNumber evidence="3">2.7.13.3</ecNumber>
    </recommendedName>
</protein>
<keyword evidence="8 11" id="KW-1133">Transmembrane helix</keyword>
<evidence type="ECO:0000256" key="7">
    <source>
        <dbReference type="ARBA" id="ARBA00022777"/>
    </source>
</evidence>
<dbReference type="Gene3D" id="3.30.565.10">
    <property type="entry name" value="Histidine kinase-like ATPase, C-terminal domain"/>
    <property type="match status" value="1"/>
</dbReference>
<dbReference type="PROSITE" id="PS50885">
    <property type="entry name" value="HAMP"/>
    <property type="match status" value="1"/>
</dbReference>
<dbReference type="PRINTS" id="PR00344">
    <property type="entry name" value="BCTRLSENSOR"/>
</dbReference>
<dbReference type="CDD" id="cd00082">
    <property type="entry name" value="HisKA"/>
    <property type="match status" value="1"/>
</dbReference>
<keyword evidence="10 11" id="KW-0472">Membrane</keyword>
<dbReference type="Pfam" id="PF00512">
    <property type="entry name" value="HisKA"/>
    <property type="match status" value="1"/>
</dbReference>
<keyword evidence="5" id="KW-0808">Transferase</keyword>
<dbReference type="RefSeq" id="WP_160365811.1">
    <property type="nucleotide sequence ID" value="NZ_JACEIB010000006.1"/>
</dbReference>
<dbReference type="Gene3D" id="6.10.340.10">
    <property type="match status" value="1"/>
</dbReference>
<dbReference type="Proteomes" id="UP000570166">
    <property type="component" value="Unassembled WGS sequence"/>
</dbReference>
<dbReference type="InterPro" id="IPR005467">
    <property type="entry name" value="His_kinase_dom"/>
</dbReference>
<reference evidence="14 15" key="1">
    <citation type="submission" date="2020-07" db="EMBL/GenBank/DDBJ databases">
        <authorList>
            <person name="Sun Q."/>
        </authorList>
    </citation>
    <scope>NUCLEOTIDE SEQUENCE [LARGE SCALE GENOMIC DNA]</scope>
    <source>
        <strain evidence="14 15">CGMCC 1.13654</strain>
    </source>
</reference>
<proteinExistence type="predicted"/>
<sequence>MFAAVFAIAAFLILGMVRHQVGHYAHKAMQGSLTSETATLVAEKPADLPDEIRQRVEATKGTSFQYLLIDRQGKAIVGGIPQDAAHEGWGSVMMREHPATMDNPEGPERLVTLGTRLADGSLLVVATDGYDVDKLGGHMVRFTILWAIAITLIALASGWMAGLIFLKRIGAANAAIERIVAGRTEQRLPMIGLAPELDNLARNINRMLDRIDGLMEGLRQVSTDVAHDLRTPLTRLRQMLEAAREATGREDTDAGIDVALAQADQLLATFRAILRLAQIEGGGRRAPFAPVDLDGLLATLIETYEPVAIDAQHTLAADMAADAMVNGDAELLAQLFANLIENAIIHTPTGTRVSLVAERAAGQIRVIVQDDGPGVAAAERERITRRFYQVDPSRSSGGSGLGLSIASAIVTLHGARLAIDDAGPGLRIEVSFSEWPGGASA</sequence>
<keyword evidence="15" id="KW-1185">Reference proteome</keyword>
<name>A0A838L6I6_9SPHN</name>
<dbReference type="PANTHER" id="PTHR45436:SF8">
    <property type="entry name" value="HISTIDINE KINASE"/>
    <property type="match status" value="1"/>
</dbReference>
<dbReference type="InterPro" id="IPR004358">
    <property type="entry name" value="Sig_transdc_His_kin-like_C"/>
</dbReference>
<evidence type="ECO:0000256" key="2">
    <source>
        <dbReference type="ARBA" id="ARBA00004370"/>
    </source>
</evidence>
<evidence type="ECO:0000256" key="3">
    <source>
        <dbReference type="ARBA" id="ARBA00012438"/>
    </source>
</evidence>
<dbReference type="EC" id="2.7.13.3" evidence="3"/>
<accession>A0A838L6I6</accession>
<evidence type="ECO:0000256" key="9">
    <source>
        <dbReference type="ARBA" id="ARBA00023012"/>
    </source>
</evidence>
<comment type="caution">
    <text evidence="14">The sequence shown here is derived from an EMBL/GenBank/DDBJ whole genome shotgun (WGS) entry which is preliminary data.</text>
</comment>
<dbReference type="GO" id="GO:0005886">
    <property type="term" value="C:plasma membrane"/>
    <property type="evidence" value="ECO:0007669"/>
    <property type="project" value="TreeGrafter"/>
</dbReference>
<comment type="subcellular location">
    <subcellularLocation>
        <location evidence="2">Membrane</location>
    </subcellularLocation>
</comment>
<dbReference type="SMART" id="SM00388">
    <property type="entry name" value="HisKA"/>
    <property type="match status" value="1"/>
</dbReference>
<keyword evidence="4" id="KW-0597">Phosphoprotein</keyword>
<evidence type="ECO:0000256" key="10">
    <source>
        <dbReference type="ARBA" id="ARBA00023136"/>
    </source>
</evidence>
<comment type="catalytic activity">
    <reaction evidence="1">
        <text>ATP + protein L-histidine = ADP + protein N-phospho-L-histidine.</text>
        <dbReference type="EC" id="2.7.13.3"/>
    </reaction>
</comment>
<evidence type="ECO:0000256" key="5">
    <source>
        <dbReference type="ARBA" id="ARBA00022679"/>
    </source>
</evidence>
<dbReference type="InterPro" id="IPR036097">
    <property type="entry name" value="HisK_dim/P_sf"/>
</dbReference>
<dbReference type="GO" id="GO:0000155">
    <property type="term" value="F:phosphorelay sensor kinase activity"/>
    <property type="evidence" value="ECO:0007669"/>
    <property type="project" value="InterPro"/>
</dbReference>
<evidence type="ECO:0000256" key="1">
    <source>
        <dbReference type="ARBA" id="ARBA00000085"/>
    </source>
</evidence>
<dbReference type="EMBL" id="JACEIB010000006">
    <property type="protein sequence ID" value="MBA2934315.1"/>
    <property type="molecule type" value="Genomic_DNA"/>
</dbReference>
<evidence type="ECO:0000259" key="12">
    <source>
        <dbReference type="PROSITE" id="PS50109"/>
    </source>
</evidence>
<dbReference type="Pfam" id="PF02518">
    <property type="entry name" value="HATPase_c"/>
    <property type="match status" value="1"/>
</dbReference>
<dbReference type="Gene3D" id="1.10.287.130">
    <property type="match status" value="1"/>
</dbReference>
<evidence type="ECO:0000256" key="11">
    <source>
        <dbReference type="SAM" id="Phobius"/>
    </source>
</evidence>
<dbReference type="InterPro" id="IPR003594">
    <property type="entry name" value="HATPase_dom"/>
</dbReference>
<evidence type="ECO:0000256" key="4">
    <source>
        <dbReference type="ARBA" id="ARBA00022553"/>
    </source>
</evidence>
<organism evidence="14 15">
    <name type="scientific">Sphingomonas chungangi</name>
    <dbReference type="NCBI Taxonomy" id="2683589"/>
    <lineage>
        <taxon>Bacteria</taxon>
        <taxon>Pseudomonadati</taxon>
        <taxon>Pseudomonadota</taxon>
        <taxon>Alphaproteobacteria</taxon>
        <taxon>Sphingomonadales</taxon>
        <taxon>Sphingomonadaceae</taxon>
        <taxon>Sphingomonas</taxon>
    </lineage>
</organism>
<keyword evidence="9" id="KW-0902">Two-component regulatory system</keyword>
<keyword evidence="7 14" id="KW-0418">Kinase</keyword>
<evidence type="ECO:0000313" key="14">
    <source>
        <dbReference type="EMBL" id="MBA2934315.1"/>
    </source>
</evidence>
<dbReference type="SMART" id="SM00387">
    <property type="entry name" value="HATPase_c"/>
    <property type="match status" value="1"/>
</dbReference>
<dbReference type="CDD" id="cd06225">
    <property type="entry name" value="HAMP"/>
    <property type="match status" value="1"/>
</dbReference>
<gene>
    <name evidence="14" type="ORF">HZF05_09415</name>
</gene>
<dbReference type="SUPFAM" id="SSF47384">
    <property type="entry name" value="Homodimeric domain of signal transducing histidine kinase"/>
    <property type="match status" value="1"/>
</dbReference>
<dbReference type="SMART" id="SM00304">
    <property type="entry name" value="HAMP"/>
    <property type="match status" value="1"/>
</dbReference>
<dbReference type="CDD" id="cd00075">
    <property type="entry name" value="HATPase"/>
    <property type="match status" value="1"/>
</dbReference>
<dbReference type="InterPro" id="IPR050428">
    <property type="entry name" value="TCS_sensor_his_kinase"/>
</dbReference>
<feature type="domain" description="Histidine kinase" evidence="12">
    <location>
        <begin position="224"/>
        <end position="436"/>
    </location>
</feature>
<dbReference type="PANTHER" id="PTHR45436">
    <property type="entry name" value="SENSOR HISTIDINE KINASE YKOH"/>
    <property type="match status" value="1"/>
</dbReference>
<dbReference type="InterPro" id="IPR003661">
    <property type="entry name" value="HisK_dim/P_dom"/>
</dbReference>
<dbReference type="InterPro" id="IPR036890">
    <property type="entry name" value="HATPase_C_sf"/>
</dbReference>
<evidence type="ECO:0000256" key="6">
    <source>
        <dbReference type="ARBA" id="ARBA00022692"/>
    </source>
</evidence>
<dbReference type="AlphaFoldDB" id="A0A838L6I6"/>
<dbReference type="InterPro" id="IPR003660">
    <property type="entry name" value="HAMP_dom"/>
</dbReference>
<dbReference type="SUPFAM" id="SSF55874">
    <property type="entry name" value="ATPase domain of HSP90 chaperone/DNA topoisomerase II/histidine kinase"/>
    <property type="match status" value="1"/>
</dbReference>
<evidence type="ECO:0000313" key="15">
    <source>
        <dbReference type="Proteomes" id="UP000570166"/>
    </source>
</evidence>
<dbReference type="Pfam" id="PF00672">
    <property type="entry name" value="HAMP"/>
    <property type="match status" value="1"/>
</dbReference>
<dbReference type="PROSITE" id="PS50109">
    <property type="entry name" value="HIS_KIN"/>
    <property type="match status" value="1"/>
</dbReference>
<feature type="transmembrane region" description="Helical" evidence="11">
    <location>
        <begin position="144"/>
        <end position="166"/>
    </location>
</feature>
<evidence type="ECO:0000256" key="8">
    <source>
        <dbReference type="ARBA" id="ARBA00022989"/>
    </source>
</evidence>
<evidence type="ECO:0000259" key="13">
    <source>
        <dbReference type="PROSITE" id="PS50885"/>
    </source>
</evidence>
<feature type="domain" description="HAMP" evidence="13">
    <location>
        <begin position="163"/>
        <end position="216"/>
    </location>
</feature>
<keyword evidence="6 11" id="KW-0812">Transmembrane</keyword>